<dbReference type="PANTHER" id="PTHR10302">
    <property type="entry name" value="SINGLE-STRANDED DNA-BINDING PROTEIN"/>
    <property type="match status" value="1"/>
</dbReference>
<dbReference type="Proteomes" id="UP000586095">
    <property type="component" value="Unassembled WGS sequence"/>
</dbReference>
<dbReference type="AlphaFoldDB" id="A0A852QYW9"/>
<keyword evidence="6" id="KW-1185">Reference proteome</keyword>
<evidence type="ECO:0000256" key="2">
    <source>
        <dbReference type="PROSITE-ProRule" id="PRU00252"/>
    </source>
</evidence>
<sequence>MAQHISVIGQIATEPKLFTPAGGAEFCTFRLASSDRRFDAETKEWSDGDTNWFTINTFRGLARHAKQSFKKGDRIVVAGRLRLRDWENEGKRGTAVEVDAEGVGHDVRFGVSGFLKASAVDGGGAAAEPAPSDGAAHVGVAAPPEPKAVGATSGATSADGFTPELASV</sequence>
<comment type="caution">
    <text evidence="5">The sequence shown here is derived from an EMBL/GenBank/DDBJ whole genome shotgun (WGS) entry which is preliminary data.</text>
</comment>
<feature type="region of interest" description="Disordered" evidence="4">
    <location>
        <begin position="122"/>
        <end position="168"/>
    </location>
</feature>
<evidence type="ECO:0000313" key="5">
    <source>
        <dbReference type="EMBL" id="NYD26551.1"/>
    </source>
</evidence>
<protein>
    <recommendedName>
        <fullName evidence="3">Single-stranded DNA-binding protein</fullName>
    </recommendedName>
</protein>
<feature type="compositionally biased region" description="Low complexity" evidence="4">
    <location>
        <begin position="126"/>
        <end position="136"/>
    </location>
</feature>
<organism evidence="5 6">
    <name type="scientific">Leucobacter aridicollis</name>
    <dbReference type="NCBI Taxonomy" id="283878"/>
    <lineage>
        <taxon>Bacteria</taxon>
        <taxon>Bacillati</taxon>
        <taxon>Actinomycetota</taxon>
        <taxon>Actinomycetes</taxon>
        <taxon>Micrococcales</taxon>
        <taxon>Microbacteriaceae</taxon>
        <taxon>Leucobacter</taxon>
    </lineage>
</organism>
<accession>A0A852QYW9</accession>
<keyword evidence="1 2" id="KW-0238">DNA-binding</keyword>
<evidence type="ECO:0000256" key="1">
    <source>
        <dbReference type="ARBA" id="ARBA00023125"/>
    </source>
</evidence>
<dbReference type="Pfam" id="PF00436">
    <property type="entry name" value="SSB"/>
    <property type="match status" value="1"/>
</dbReference>
<dbReference type="NCBIfam" id="TIGR00621">
    <property type="entry name" value="ssb"/>
    <property type="match status" value="1"/>
</dbReference>
<dbReference type="GO" id="GO:0003697">
    <property type="term" value="F:single-stranded DNA binding"/>
    <property type="evidence" value="ECO:0007669"/>
    <property type="project" value="InterPro"/>
</dbReference>
<dbReference type="GO" id="GO:0009295">
    <property type="term" value="C:nucleoid"/>
    <property type="evidence" value="ECO:0007669"/>
    <property type="project" value="TreeGrafter"/>
</dbReference>
<evidence type="ECO:0000256" key="3">
    <source>
        <dbReference type="RuleBase" id="RU000524"/>
    </source>
</evidence>
<dbReference type="CDD" id="cd04496">
    <property type="entry name" value="SSB_OBF"/>
    <property type="match status" value="1"/>
</dbReference>
<dbReference type="EMBL" id="JACCBD010000001">
    <property type="protein sequence ID" value="NYD26551.1"/>
    <property type="molecule type" value="Genomic_DNA"/>
</dbReference>
<dbReference type="Gene3D" id="2.40.50.140">
    <property type="entry name" value="Nucleic acid-binding proteins"/>
    <property type="match status" value="1"/>
</dbReference>
<dbReference type="InterPro" id="IPR012340">
    <property type="entry name" value="NA-bd_OB-fold"/>
</dbReference>
<evidence type="ECO:0000256" key="4">
    <source>
        <dbReference type="SAM" id="MobiDB-lite"/>
    </source>
</evidence>
<gene>
    <name evidence="5" type="ORF">BJ960_001354</name>
</gene>
<dbReference type="PANTHER" id="PTHR10302:SF27">
    <property type="entry name" value="SINGLE-STRANDED DNA-BINDING PROTEIN"/>
    <property type="match status" value="1"/>
</dbReference>
<dbReference type="GO" id="GO:0006260">
    <property type="term" value="P:DNA replication"/>
    <property type="evidence" value="ECO:0007669"/>
    <property type="project" value="InterPro"/>
</dbReference>
<dbReference type="InterPro" id="IPR000424">
    <property type="entry name" value="Primosome_PriB/ssb"/>
</dbReference>
<dbReference type="InterPro" id="IPR011344">
    <property type="entry name" value="ssDNA-bd"/>
</dbReference>
<reference evidence="5 6" key="1">
    <citation type="submission" date="2020-07" db="EMBL/GenBank/DDBJ databases">
        <title>Sequencing the genomes of 1000 actinobacteria strains.</title>
        <authorList>
            <person name="Klenk H.-P."/>
        </authorList>
    </citation>
    <scope>NUCLEOTIDE SEQUENCE [LARGE SCALE GENOMIC DNA]</scope>
    <source>
        <strain evidence="5 6">DSM 17380</strain>
    </source>
</reference>
<name>A0A852QYW9_9MICO</name>
<evidence type="ECO:0000313" key="6">
    <source>
        <dbReference type="Proteomes" id="UP000586095"/>
    </source>
</evidence>
<proteinExistence type="predicted"/>
<dbReference type="SUPFAM" id="SSF50249">
    <property type="entry name" value="Nucleic acid-binding proteins"/>
    <property type="match status" value="1"/>
</dbReference>
<dbReference type="PROSITE" id="PS50935">
    <property type="entry name" value="SSB"/>
    <property type="match status" value="1"/>
</dbReference>
<dbReference type="RefSeq" id="WP_185986732.1">
    <property type="nucleotide sequence ID" value="NZ_BAAALZ010000007.1"/>
</dbReference>